<dbReference type="SUPFAM" id="SSF50494">
    <property type="entry name" value="Trypsin-like serine proteases"/>
    <property type="match status" value="1"/>
</dbReference>
<keyword evidence="1" id="KW-1015">Disulfide bond</keyword>
<dbReference type="PROSITE" id="PS50240">
    <property type="entry name" value="TRYPSIN_DOM"/>
    <property type="match status" value="1"/>
</dbReference>
<evidence type="ECO:0000256" key="1">
    <source>
        <dbReference type="ARBA" id="ARBA00023157"/>
    </source>
</evidence>
<dbReference type="SMART" id="SM00020">
    <property type="entry name" value="Tryp_SPc"/>
    <property type="match status" value="1"/>
</dbReference>
<dbReference type="Gene3D" id="2.40.10.10">
    <property type="entry name" value="Trypsin-like serine proteases"/>
    <property type="match status" value="2"/>
</dbReference>
<dbReference type="PANTHER" id="PTHR24256">
    <property type="entry name" value="TRYPTASE-RELATED"/>
    <property type="match status" value="1"/>
</dbReference>
<dbReference type="SMR" id="A0A0Q9WWA3"/>
<accession>A0A0Q9WWA3</accession>
<dbReference type="Proteomes" id="UP000007798">
    <property type="component" value="Unassembled WGS sequence"/>
</dbReference>
<feature type="domain" description="Peptidase S1" evidence="3">
    <location>
        <begin position="1"/>
        <end position="229"/>
    </location>
</feature>
<gene>
    <name evidence="4" type="primary">Dwil\GK27994</name>
    <name evidence="4" type="ORF">Dwil_GK27994</name>
</gene>
<reference evidence="4 5" key="1">
    <citation type="journal article" date="2007" name="Nature">
        <title>Evolution of genes and genomes on the Drosophila phylogeny.</title>
        <authorList>
            <consortium name="Drosophila 12 Genomes Consortium"/>
            <person name="Clark A.G."/>
            <person name="Eisen M.B."/>
            <person name="Smith D.R."/>
            <person name="Bergman C.M."/>
            <person name="Oliver B."/>
            <person name="Markow T.A."/>
            <person name="Kaufman T.C."/>
            <person name="Kellis M."/>
            <person name="Gelbart W."/>
            <person name="Iyer V.N."/>
            <person name="Pollard D.A."/>
            <person name="Sackton T.B."/>
            <person name="Larracuente A.M."/>
            <person name="Singh N.D."/>
            <person name="Abad J.P."/>
            <person name="Abt D.N."/>
            <person name="Adryan B."/>
            <person name="Aguade M."/>
            <person name="Akashi H."/>
            <person name="Anderson W.W."/>
            <person name="Aquadro C.F."/>
            <person name="Ardell D.H."/>
            <person name="Arguello R."/>
            <person name="Artieri C.G."/>
            <person name="Barbash D.A."/>
            <person name="Barker D."/>
            <person name="Barsanti P."/>
            <person name="Batterham P."/>
            <person name="Batzoglou S."/>
            <person name="Begun D."/>
            <person name="Bhutkar A."/>
            <person name="Blanco E."/>
            <person name="Bosak S.A."/>
            <person name="Bradley R.K."/>
            <person name="Brand A.D."/>
            <person name="Brent M.R."/>
            <person name="Brooks A.N."/>
            <person name="Brown R.H."/>
            <person name="Butlin R.K."/>
            <person name="Caggese C."/>
            <person name="Calvi B.R."/>
            <person name="Bernardo de Carvalho A."/>
            <person name="Caspi A."/>
            <person name="Castrezana S."/>
            <person name="Celniker S.E."/>
            <person name="Chang J.L."/>
            <person name="Chapple C."/>
            <person name="Chatterji S."/>
            <person name="Chinwalla A."/>
            <person name="Civetta A."/>
            <person name="Clifton S.W."/>
            <person name="Comeron J.M."/>
            <person name="Costello J.C."/>
            <person name="Coyne J.A."/>
            <person name="Daub J."/>
            <person name="David R.G."/>
            <person name="Delcher A.L."/>
            <person name="Delehaunty K."/>
            <person name="Do C.B."/>
            <person name="Ebling H."/>
            <person name="Edwards K."/>
            <person name="Eickbush T."/>
            <person name="Evans J.D."/>
            <person name="Filipski A."/>
            <person name="Findeiss S."/>
            <person name="Freyhult E."/>
            <person name="Fulton L."/>
            <person name="Fulton R."/>
            <person name="Garcia A.C."/>
            <person name="Gardiner A."/>
            <person name="Garfield D.A."/>
            <person name="Garvin B.E."/>
            <person name="Gibson G."/>
            <person name="Gilbert D."/>
            <person name="Gnerre S."/>
            <person name="Godfrey J."/>
            <person name="Good R."/>
            <person name="Gotea V."/>
            <person name="Gravely B."/>
            <person name="Greenberg A.J."/>
            <person name="Griffiths-Jones S."/>
            <person name="Gross S."/>
            <person name="Guigo R."/>
            <person name="Gustafson E.A."/>
            <person name="Haerty W."/>
            <person name="Hahn M.W."/>
            <person name="Halligan D.L."/>
            <person name="Halpern A.L."/>
            <person name="Halter G.M."/>
            <person name="Han M.V."/>
            <person name="Heger A."/>
            <person name="Hillier L."/>
            <person name="Hinrichs A.S."/>
            <person name="Holmes I."/>
            <person name="Hoskins R.A."/>
            <person name="Hubisz M.J."/>
            <person name="Hultmark D."/>
            <person name="Huntley M.A."/>
            <person name="Jaffe D.B."/>
            <person name="Jagadeeshan S."/>
            <person name="Jeck W.R."/>
            <person name="Johnson J."/>
            <person name="Jones C.D."/>
            <person name="Jordan W.C."/>
            <person name="Karpen G.H."/>
            <person name="Kataoka E."/>
            <person name="Keightley P.D."/>
            <person name="Kheradpour P."/>
            <person name="Kirkness E.F."/>
            <person name="Koerich L.B."/>
            <person name="Kristiansen K."/>
            <person name="Kudrna D."/>
            <person name="Kulathinal R.J."/>
            <person name="Kumar S."/>
            <person name="Kwok R."/>
            <person name="Lander E."/>
            <person name="Langley C.H."/>
            <person name="Lapoint R."/>
            <person name="Lazzaro B.P."/>
            <person name="Lee S.J."/>
            <person name="Levesque L."/>
            <person name="Li R."/>
            <person name="Lin C.F."/>
            <person name="Lin M.F."/>
            <person name="Lindblad-Toh K."/>
            <person name="Llopart A."/>
            <person name="Long M."/>
            <person name="Low L."/>
            <person name="Lozovsky E."/>
            <person name="Lu J."/>
            <person name="Luo M."/>
            <person name="Machado C.A."/>
            <person name="Makalowski W."/>
            <person name="Marzo M."/>
            <person name="Matsuda M."/>
            <person name="Matzkin L."/>
            <person name="McAllister B."/>
            <person name="McBride C.S."/>
            <person name="McKernan B."/>
            <person name="McKernan K."/>
            <person name="Mendez-Lago M."/>
            <person name="Minx P."/>
            <person name="Mollenhauer M.U."/>
            <person name="Montooth K."/>
            <person name="Mount S.M."/>
            <person name="Mu X."/>
            <person name="Myers E."/>
            <person name="Negre B."/>
            <person name="Newfeld S."/>
            <person name="Nielsen R."/>
            <person name="Noor M.A."/>
            <person name="O'Grady P."/>
            <person name="Pachter L."/>
            <person name="Papaceit M."/>
            <person name="Parisi M.J."/>
            <person name="Parisi M."/>
            <person name="Parts L."/>
            <person name="Pedersen J.S."/>
            <person name="Pesole G."/>
            <person name="Phillippy A.M."/>
            <person name="Ponting C.P."/>
            <person name="Pop M."/>
            <person name="Porcelli D."/>
            <person name="Powell J.R."/>
            <person name="Prohaska S."/>
            <person name="Pruitt K."/>
            <person name="Puig M."/>
            <person name="Quesneville H."/>
            <person name="Ram K.R."/>
            <person name="Rand D."/>
            <person name="Rasmussen M.D."/>
            <person name="Reed L.K."/>
            <person name="Reenan R."/>
            <person name="Reily A."/>
            <person name="Remington K.A."/>
            <person name="Rieger T.T."/>
            <person name="Ritchie M.G."/>
            <person name="Robin C."/>
            <person name="Rogers Y.H."/>
            <person name="Rohde C."/>
            <person name="Rozas J."/>
            <person name="Rubenfield M.J."/>
            <person name="Ruiz A."/>
            <person name="Russo S."/>
            <person name="Salzberg S.L."/>
            <person name="Sanchez-Gracia A."/>
            <person name="Saranga D.J."/>
            <person name="Sato H."/>
            <person name="Schaeffer S.W."/>
            <person name="Schatz M.C."/>
            <person name="Schlenke T."/>
            <person name="Schwartz R."/>
            <person name="Segarra C."/>
            <person name="Singh R.S."/>
            <person name="Sirot L."/>
            <person name="Sirota M."/>
            <person name="Sisneros N.B."/>
            <person name="Smith C.D."/>
            <person name="Smith T.F."/>
            <person name="Spieth J."/>
            <person name="Stage D.E."/>
            <person name="Stark A."/>
            <person name="Stephan W."/>
            <person name="Strausberg R.L."/>
            <person name="Strempel S."/>
            <person name="Sturgill D."/>
            <person name="Sutton G."/>
            <person name="Sutton G.G."/>
            <person name="Tao W."/>
            <person name="Teichmann S."/>
            <person name="Tobari Y.N."/>
            <person name="Tomimura Y."/>
            <person name="Tsolas J.M."/>
            <person name="Valente V.L."/>
            <person name="Venter E."/>
            <person name="Venter J.C."/>
            <person name="Vicario S."/>
            <person name="Vieira F.G."/>
            <person name="Vilella A.J."/>
            <person name="Villasante A."/>
            <person name="Walenz B."/>
            <person name="Wang J."/>
            <person name="Wasserman M."/>
            <person name="Watts T."/>
            <person name="Wilson D."/>
            <person name="Wilson R.K."/>
            <person name="Wing R.A."/>
            <person name="Wolfner M.F."/>
            <person name="Wong A."/>
            <person name="Wong G.K."/>
            <person name="Wu C.I."/>
            <person name="Wu G."/>
            <person name="Yamamoto D."/>
            <person name="Yang H.P."/>
            <person name="Yang S.P."/>
            <person name="Yorke J.A."/>
            <person name="Yoshida K."/>
            <person name="Zdobnov E."/>
            <person name="Zhang P."/>
            <person name="Zhang Y."/>
            <person name="Zimin A.V."/>
            <person name="Baldwin J."/>
            <person name="Abdouelleil A."/>
            <person name="Abdulkadir J."/>
            <person name="Abebe A."/>
            <person name="Abera B."/>
            <person name="Abreu J."/>
            <person name="Acer S.C."/>
            <person name="Aftuck L."/>
            <person name="Alexander A."/>
            <person name="An P."/>
            <person name="Anderson E."/>
            <person name="Anderson S."/>
            <person name="Arachi H."/>
            <person name="Azer M."/>
            <person name="Bachantsang P."/>
            <person name="Barry A."/>
            <person name="Bayul T."/>
            <person name="Berlin A."/>
            <person name="Bessette D."/>
            <person name="Bloom T."/>
            <person name="Blye J."/>
            <person name="Boguslavskiy L."/>
            <person name="Bonnet C."/>
            <person name="Boukhgalter B."/>
            <person name="Bourzgui I."/>
            <person name="Brown A."/>
            <person name="Cahill P."/>
            <person name="Channer S."/>
            <person name="Cheshatsang Y."/>
            <person name="Chuda L."/>
            <person name="Citroen M."/>
            <person name="Collymore A."/>
            <person name="Cooke P."/>
            <person name="Costello M."/>
            <person name="D'Aco K."/>
            <person name="Daza R."/>
            <person name="De Haan G."/>
            <person name="DeGray S."/>
            <person name="DeMaso C."/>
            <person name="Dhargay N."/>
            <person name="Dooley K."/>
            <person name="Dooley E."/>
            <person name="Doricent M."/>
            <person name="Dorje P."/>
            <person name="Dorjee K."/>
            <person name="Dupes A."/>
            <person name="Elong R."/>
            <person name="Falk J."/>
            <person name="Farina A."/>
            <person name="Faro S."/>
            <person name="Ferguson D."/>
            <person name="Fisher S."/>
            <person name="Foley C.D."/>
            <person name="Franke A."/>
            <person name="Friedrich D."/>
            <person name="Gadbois L."/>
            <person name="Gearin G."/>
            <person name="Gearin C.R."/>
            <person name="Giannoukos G."/>
            <person name="Goode T."/>
            <person name="Graham J."/>
            <person name="Grandbois E."/>
            <person name="Grewal S."/>
            <person name="Gyaltsen K."/>
            <person name="Hafez N."/>
            <person name="Hagos B."/>
            <person name="Hall J."/>
            <person name="Henson C."/>
            <person name="Hollinger A."/>
            <person name="Honan T."/>
            <person name="Huard M.D."/>
            <person name="Hughes L."/>
            <person name="Hurhula B."/>
            <person name="Husby M.E."/>
            <person name="Kamat A."/>
            <person name="Kanga B."/>
            <person name="Kashin S."/>
            <person name="Khazanovich D."/>
            <person name="Kisner P."/>
            <person name="Lance K."/>
            <person name="Lara M."/>
            <person name="Lee W."/>
            <person name="Lennon N."/>
            <person name="Letendre F."/>
            <person name="LeVine R."/>
            <person name="Lipovsky A."/>
            <person name="Liu X."/>
            <person name="Liu J."/>
            <person name="Liu S."/>
            <person name="Lokyitsang T."/>
            <person name="Lokyitsang Y."/>
            <person name="Lubonja R."/>
            <person name="Lui A."/>
            <person name="MacDonald P."/>
            <person name="Magnisalis V."/>
            <person name="Maru K."/>
            <person name="Matthews C."/>
            <person name="McCusker W."/>
            <person name="McDonough S."/>
            <person name="Mehta T."/>
            <person name="Meldrim J."/>
            <person name="Meneus L."/>
            <person name="Mihai O."/>
            <person name="Mihalev A."/>
            <person name="Mihova T."/>
            <person name="Mittelman R."/>
            <person name="Mlenga V."/>
            <person name="Montmayeur A."/>
            <person name="Mulrain L."/>
            <person name="Navidi A."/>
            <person name="Naylor J."/>
            <person name="Negash T."/>
            <person name="Nguyen T."/>
            <person name="Nguyen N."/>
            <person name="Nicol R."/>
            <person name="Norbu C."/>
            <person name="Norbu N."/>
            <person name="Novod N."/>
            <person name="O'Neill B."/>
            <person name="Osman S."/>
            <person name="Markiewicz E."/>
            <person name="Oyono O.L."/>
            <person name="Patti C."/>
            <person name="Phunkhang P."/>
            <person name="Pierre F."/>
            <person name="Priest M."/>
            <person name="Raghuraman S."/>
            <person name="Rege F."/>
            <person name="Reyes R."/>
            <person name="Rise C."/>
            <person name="Rogov P."/>
            <person name="Ross K."/>
            <person name="Ryan E."/>
            <person name="Settipalli S."/>
            <person name="Shea T."/>
            <person name="Sherpa N."/>
            <person name="Shi L."/>
            <person name="Shih D."/>
            <person name="Sparrow T."/>
            <person name="Spaulding J."/>
            <person name="Stalker J."/>
            <person name="Stange-Thomann N."/>
            <person name="Stavropoulos S."/>
            <person name="Stone C."/>
            <person name="Strader C."/>
            <person name="Tesfaye S."/>
            <person name="Thomson T."/>
            <person name="Thoulutsang Y."/>
            <person name="Thoulutsang D."/>
            <person name="Topham K."/>
            <person name="Topping I."/>
            <person name="Tsamla T."/>
            <person name="Vassiliev H."/>
            <person name="Vo A."/>
            <person name="Wangchuk T."/>
            <person name="Wangdi T."/>
            <person name="Weiand M."/>
            <person name="Wilkinson J."/>
            <person name="Wilson A."/>
            <person name="Yadav S."/>
            <person name="Young G."/>
            <person name="Yu Q."/>
            <person name="Zembek L."/>
            <person name="Zhong D."/>
            <person name="Zimmer A."/>
            <person name="Zwirko Z."/>
            <person name="Jaffe D.B."/>
            <person name="Alvarez P."/>
            <person name="Brockman W."/>
            <person name="Butler J."/>
            <person name="Chin C."/>
            <person name="Gnerre S."/>
            <person name="Grabherr M."/>
            <person name="Kleber M."/>
            <person name="Mauceli E."/>
            <person name="MacCallum I."/>
        </authorList>
    </citation>
    <scope>NUCLEOTIDE SEQUENCE [LARGE SCALE GENOMIC DNA]</scope>
    <source>
        <strain evidence="5">Tucson 14030-0811.24</strain>
    </source>
</reference>
<dbReference type="InterPro" id="IPR051487">
    <property type="entry name" value="Ser/Thr_Proteases_Immune/Dev"/>
</dbReference>
<evidence type="ECO:0000313" key="4">
    <source>
        <dbReference type="EMBL" id="KRG00053.1"/>
    </source>
</evidence>
<dbReference type="GO" id="GO:0006508">
    <property type="term" value="P:proteolysis"/>
    <property type="evidence" value="ECO:0007669"/>
    <property type="project" value="InterPro"/>
</dbReference>
<dbReference type="InterPro" id="IPR043504">
    <property type="entry name" value="Peptidase_S1_PA_chymotrypsin"/>
</dbReference>
<comment type="similarity">
    <text evidence="2">Belongs to the peptidase S1 family. CLIP subfamily.</text>
</comment>
<dbReference type="OrthoDB" id="7954821at2759"/>
<dbReference type="InParanoid" id="A0A0Q9WWA3"/>
<evidence type="ECO:0000259" key="3">
    <source>
        <dbReference type="PROSITE" id="PS50240"/>
    </source>
</evidence>
<evidence type="ECO:0000313" key="5">
    <source>
        <dbReference type="Proteomes" id="UP000007798"/>
    </source>
</evidence>
<dbReference type="AlphaFoldDB" id="A0A0Q9WWA3"/>
<keyword evidence="5" id="KW-1185">Reference proteome</keyword>
<dbReference type="InterPro" id="IPR001254">
    <property type="entry name" value="Trypsin_dom"/>
</dbReference>
<dbReference type="GO" id="GO:0004252">
    <property type="term" value="F:serine-type endopeptidase activity"/>
    <property type="evidence" value="ECO:0007669"/>
    <property type="project" value="InterPro"/>
</dbReference>
<sequence length="229" mass="25743">MGRLGYETYNGLSYKCLAVLITNQHLLAPAHCFDDNEKMPVSYVLLGDWNPTNSYMDTDCDDQHMCNRLPKLMEIDEIIINPDYNSEDLTNDISVLKLSQPIMHFSSSIRPICLPSINSQISNQHIGELLYSSGFALDASLRYKLKDLVQIVGNRQCRRTLANLKHLSAAIPYEMNHICGVGSNSRMPLLKGSALMGVHIEGQELQNYYLIGLLVDGSQQTVNRYTVIC</sequence>
<dbReference type="EMBL" id="CH964272">
    <property type="protein sequence ID" value="KRG00053.1"/>
    <property type="molecule type" value="Genomic_DNA"/>
</dbReference>
<dbReference type="InterPro" id="IPR009003">
    <property type="entry name" value="Peptidase_S1_PA"/>
</dbReference>
<evidence type="ECO:0000256" key="2">
    <source>
        <dbReference type="ARBA" id="ARBA00024195"/>
    </source>
</evidence>
<protein>
    <recommendedName>
        <fullName evidence="3">Peptidase S1 domain-containing protein</fullName>
    </recommendedName>
</protein>
<proteinExistence type="inferred from homology"/>
<name>A0A0Q9WWA3_DROWI</name>
<organism evidence="4 5">
    <name type="scientific">Drosophila willistoni</name>
    <name type="common">Fruit fly</name>
    <dbReference type="NCBI Taxonomy" id="7260"/>
    <lineage>
        <taxon>Eukaryota</taxon>
        <taxon>Metazoa</taxon>
        <taxon>Ecdysozoa</taxon>
        <taxon>Arthropoda</taxon>
        <taxon>Hexapoda</taxon>
        <taxon>Insecta</taxon>
        <taxon>Pterygota</taxon>
        <taxon>Neoptera</taxon>
        <taxon>Endopterygota</taxon>
        <taxon>Diptera</taxon>
        <taxon>Brachycera</taxon>
        <taxon>Muscomorpha</taxon>
        <taxon>Ephydroidea</taxon>
        <taxon>Drosophilidae</taxon>
        <taxon>Drosophila</taxon>
        <taxon>Sophophora</taxon>
    </lineage>
</organism>
<dbReference type="Pfam" id="PF00089">
    <property type="entry name" value="Trypsin"/>
    <property type="match status" value="1"/>
</dbReference>